<dbReference type="EMBL" id="JASWJB010000528">
    <property type="protein sequence ID" value="KAK2589909.1"/>
    <property type="molecule type" value="Genomic_DNA"/>
</dbReference>
<evidence type="ECO:0000313" key="2">
    <source>
        <dbReference type="EMBL" id="KAK2589909.1"/>
    </source>
</evidence>
<gene>
    <name evidence="2" type="ORF">QQS21_012411</name>
</gene>
<dbReference type="AlphaFoldDB" id="A0AAJ0CE28"/>
<accession>A0AAJ0CE28</accession>
<organism evidence="2 3">
    <name type="scientific">Conoideocrella luteorostrata</name>
    <dbReference type="NCBI Taxonomy" id="1105319"/>
    <lineage>
        <taxon>Eukaryota</taxon>
        <taxon>Fungi</taxon>
        <taxon>Dikarya</taxon>
        <taxon>Ascomycota</taxon>
        <taxon>Pezizomycotina</taxon>
        <taxon>Sordariomycetes</taxon>
        <taxon>Hypocreomycetidae</taxon>
        <taxon>Hypocreales</taxon>
        <taxon>Clavicipitaceae</taxon>
        <taxon>Conoideocrella</taxon>
    </lineage>
</organism>
<keyword evidence="3" id="KW-1185">Reference proteome</keyword>
<protein>
    <submittedName>
        <fullName evidence="2">Uncharacterized protein</fullName>
    </submittedName>
</protein>
<evidence type="ECO:0000313" key="3">
    <source>
        <dbReference type="Proteomes" id="UP001251528"/>
    </source>
</evidence>
<name>A0AAJ0CE28_9HYPO</name>
<evidence type="ECO:0000256" key="1">
    <source>
        <dbReference type="SAM" id="SignalP"/>
    </source>
</evidence>
<feature type="chain" id="PRO_5042485243" evidence="1">
    <location>
        <begin position="17"/>
        <end position="223"/>
    </location>
</feature>
<dbReference type="Proteomes" id="UP001251528">
    <property type="component" value="Unassembled WGS sequence"/>
</dbReference>
<proteinExistence type="predicted"/>
<reference evidence="2" key="1">
    <citation type="submission" date="2023-06" db="EMBL/GenBank/DDBJ databases">
        <title>Conoideocrella luteorostrata (Hypocreales: Clavicipitaceae), a potential biocontrol fungus for elongate hemlock scale in United States Christmas tree production areas.</title>
        <authorList>
            <person name="Barrett H."/>
            <person name="Lovett B."/>
            <person name="Macias A.M."/>
            <person name="Stajich J.E."/>
            <person name="Kasson M.T."/>
        </authorList>
    </citation>
    <scope>NUCLEOTIDE SEQUENCE</scope>
    <source>
        <strain evidence="2">ARSEF 14590</strain>
    </source>
</reference>
<comment type="caution">
    <text evidence="2">The sequence shown here is derived from an EMBL/GenBank/DDBJ whole genome shotgun (WGS) entry which is preliminary data.</text>
</comment>
<feature type="signal peptide" evidence="1">
    <location>
        <begin position="1"/>
        <end position="16"/>
    </location>
</feature>
<sequence length="223" mass="25172">MRALFLLPLFPLGLDAFQPNKGSECTLTCRNRVPINSCPPGHWVGGQYKTCANSQYGCTDSSLNDCGNTQSRPPLCVVDGPCLAGPAGCLEDKTGADDHLPAGKYVGHCPSQEQEQQRKLAHLKELCDMCHGTYRGDWEYCNGKCADDLDCYVECAKKLKNKRCERNCRLRCREEHKKSLGGKCEKDEFKAYCDQRAEEYCFLHDNGRRYHHSDDSEKYSNEL</sequence>
<keyword evidence="1" id="KW-0732">Signal</keyword>